<dbReference type="SUPFAM" id="SSF56235">
    <property type="entry name" value="N-terminal nucleophile aminohydrolases (Ntn hydrolases)"/>
    <property type="match status" value="1"/>
</dbReference>
<accession>A0ABV0Q6D7</accession>
<evidence type="ECO:0000313" key="2">
    <source>
        <dbReference type="Proteomes" id="UP001434883"/>
    </source>
</evidence>
<evidence type="ECO:0000313" key="1">
    <source>
        <dbReference type="EMBL" id="MEQ2191360.1"/>
    </source>
</evidence>
<dbReference type="PANTHER" id="PTHR11686:SF54">
    <property type="entry name" value="GLUTATHIONE HYDROLASE 7"/>
    <property type="match status" value="1"/>
</dbReference>
<feature type="non-terminal residue" evidence="1">
    <location>
        <position position="1"/>
    </location>
</feature>
<keyword evidence="2" id="KW-1185">Reference proteome</keyword>
<dbReference type="GO" id="GO:0016787">
    <property type="term" value="F:hydrolase activity"/>
    <property type="evidence" value="ECO:0007669"/>
    <property type="project" value="UniProtKB-KW"/>
</dbReference>
<comment type="caution">
    <text evidence="1">The sequence shown here is derived from an EMBL/GenBank/DDBJ whole genome shotgun (WGS) entry which is preliminary data.</text>
</comment>
<dbReference type="InterPro" id="IPR000101">
    <property type="entry name" value="GGT_peptidase"/>
</dbReference>
<dbReference type="PRINTS" id="PR01210">
    <property type="entry name" value="GGTRANSPTASE"/>
</dbReference>
<dbReference type="PANTHER" id="PTHR11686">
    <property type="entry name" value="GAMMA GLUTAMYL TRANSPEPTIDASE"/>
    <property type="match status" value="1"/>
</dbReference>
<dbReference type="EMBL" id="JAHRIN010000703">
    <property type="protein sequence ID" value="MEQ2191360.1"/>
    <property type="molecule type" value="Genomic_DNA"/>
</dbReference>
<sequence>ALLVFSGGVMLVHDIRKNETRVIDFRETAPSAIHEDMLLNFNLNSGLLVGVPGMLSGMHQAHQLYGRIPWKDVVSMAADVAKNGFNVTHDLGDYRLLSCQALGAANCLFCCSFVQIETKHHFILKQYKAKAHTL</sequence>
<proteinExistence type="predicted"/>
<gene>
    <name evidence="1" type="primary">GGT7</name>
    <name evidence="1" type="ORF">XENOCAPTIV_027313</name>
</gene>
<organism evidence="1 2">
    <name type="scientific">Xenoophorus captivus</name>
    <dbReference type="NCBI Taxonomy" id="1517983"/>
    <lineage>
        <taxon>Eukaryota</taxon>
        <taxon>Metazoa</taxon>
        <taxon>Chordata</taxon>
        <taxon>Craniata</taxon>
        <taxon>Vertebrata</taxon>
        <taxon>Euteleostomi</taxon>
        <taxon>Actinopterygii</taxon>
        <taxon>Neopterygii</taxon>
        <taxon>Teleostei</taxon>
        <taxon>Neoteleostei</taxon>
        <taxon>Acanthomorphata</taxon>
        <taxon>Ovalentaria</taxon>
        <taxon>Atherinomorphae</taxon>
        <taxon>Cyprinodontiformes</taxon>
        <taxon>Goodeidae</taxon>
        <taxon>Xenoophorus</taxon>
    </lineage>
</organism>
<protein>
    <submittedName>
        <fullName evidence="1">Glutathione hydrolase 7</fullName>
    </submittedName>
</protein>
<keyword evidence="1" id="KW-0378">Hydrolase</keyword>
<dbReference type="Pfam" id="PF01019">
    <property type="entry name" value="G_glu_transpept"/>
    <property type="match status" value="1"/>
</dbReference>
<dbReference type="InterPro" id="IPR029055">
    <property type="entry name" value="Ntn_hydrolases_N"/>
</dbReference>
<reference evidence="1 2" key="1">
    <citation type="submission" date="2021-06" db="EMBL/GenBank/DDBJ databases">
        <authorList>
            <person name="Palmer J.M."/>
        </authorList>
    </citation>
    <scope>NUCLEOTIDE SEQUENCE [LARGE SCALE GENOMIC DNA]</scope>
    <source>
        <strain evidence="1 2">XC_2019</strain>
        <tissue evidence="1">Muscle</tissue>
    </source>
</reference>
<dbReference type="Proteomes" id="UP001434883">
    <property type="component" value="Unassembled WGS sequence"/>
</dbReference>
<name>A0ABV0Q6D7_9TELE</name>